<dbReference type="SMART" id="SM00219">
    <property type="entry name" value="TyrKc"/>
    <property type="match status" value="1"/>
</dbReference>
<name>L1QGU2_9CLOT</name>
<dbReference type="GO" id="GO:0005524">
    <property type="term" value="F:ATP binding"/>
    <property type="evidence" value="ECO:0007669"/>
    <property type="project" value="UniProtKB-UniRule"/>
</dbReference>
<keyword evidence="3 4" id="KW-0067">ATP-binding</keyword>
<dbReference type="Pfam" id="PF00069">
    <property type="entry name" value="Pkinase"/>
    <property type="match status" value="1"/>
</dbReference>
<gene>
    <name evidence="6" type="ORF">HMPREF0216_01690</name>
</gene>
<evidence type="ECO:0000256" key="3">
    <source>
        <dbReference type="ARBA" id="ARBA00022840"/>
    </source>
</evidence>
<dbReference type="PANTHER" id="PTHR45832:SF22">
    <property type="entry name" value="SERINE_THREONINE-PROTEIN KINASE SAMKA-RELATED"/>
    <property type="match status" value="1"/>
</dbReference>
<dbReference type="HOGENOM" id="CLU_000288_135_5_9"/>
<dbReference type="InterPro" id="IPR011009">
    <property type="entry name" value="Kinase-like_dom_sf"/>
</dbReference>
<dbReference type="PROSITE" id="PS00107">
    <property type="entry name" value="PROTEIN_KINASE_ATP"/>
    <property type="match status" value="1"/>
</dbReference>
<dbReference type="InterPro" id="IPR017441">
    <property type="entry name" value="Protein_kinase_ATP_BS"/>
</dbReference>
<protein>
    <recommendedName>
        <fullName evidence="5">Protein kinase domain-containing protein</fullName>
    </recommendedName>
</protein>
<dbReference type="SUPFAM" id="SSF56112">
    <property type="entry name" value="Protein kinase-like (PK-like)"/>
    <property type="match status" value="1"/>
</dbReference>
<dbReference type="GO" id="GO:0004713">
    <property type="term" value="F:protein tyrosine kinase activity"/>
    <property type="evidence" value="ECO:0007669"/>
    <property type="project" value="InterPro"/>
</dbReference>
<comment type="similarity">
    <text evidence="1">Belongs to the protein kinase superfamily. STE Ser/Thr protein kinase family. STE20 subfamily.</text>
</comment>
<organism evidence="6 7">
    <name type="scientific">Clostridium celatum DSM 1785</name>
    <dbReference type="NCBI Taxonomy" id="545697"/>
    <lineage>
        <taxon>Bacteria</taxon>
        <taxon>Bacillati</taxon>
        <taxon>Bacillota</taxon>
        <taxon>Clostridia</taxon>
        <taxon>Eubacteriales</taxon>
        <taxon>Clostridiaceae</taxon>
        <taxon>Clostridium</taxon>
    </lineage>
</organism>
<dbReference type="OrthoDB" id="9788659at2"/>
<dbReference type="STRING" id="545697.HMPREF0216_01690"/>
<feature type="domain" description="Protein kinase" evidence="5">
    <location>
        <begin position="14"/>
        <end position="236"/>
    </location>
</feature>
<evidence type="ECO:0000313" key="7">
    <source>
        <dbReference type="Proteomes" id="UP000010420"/>
    </source>
</evidence>
<dbReference type="Gene3D" id="1.10.510.10">
    <property type="entry name" value="Transferase(Phosphotransferase) domain 1"/>
    <property type="match status" value="1"/>
</dbReference>
<proteinExistence type="inferred from homology"/>
<dbReference type="RefSeq" id="WP_005213265.1">
    <property type="nucleotide sequence ID" value="NZ_KB291642.1"/>
</dbReference>
<dbReference type="InterPro" id="IPR000719">
    <property type="entry name" value="Prot_kinase_dom"/>
</dbReference>
<evidence type="ECO:0000256" key="1">
    <source>
        <dbReference type="ARBA" id="ARBA00008874"/>
    </source>
</evidence>
<dbReference type="PANTHER" id="PTHR45832">
    <property type="entry name" value="SERINE/THREONINE-PROTEIN KINASE SAMKA-RELATED-RELATED"/>
    <property type="match status" value="1"/>
</dbReference>
<comment type="caution">
    <text evidence="6">The sequence shown here is derived from an EMBL/GenBank/DDBJ whole genome shotgun (WGS) entry which is preliminary data.</text>
</comment>
<evidence type="ECO:0000259" key="5">
    <source>
        <dbReference type="PROSITE" id="PS50011"/>
    </source>
</evidence>
<dbReference type="InterPro" id="IPR020635">
    <property type="entry name" value="Tyr_kinase_cat_dom"/>
</dbReference>
<reference evidence="6 7" key="1">
    <citation type="submission" date="2012-05" db="EMBL/GenBank/DDBJ databases">
        <authorList>
            <person name="Weinstock G."/>
            <person name="Sodergren E."/>
            <person name="Lobos E.A."/>
            <person name="Fulton L."/>
            <person name="Fulton R."/>
            <person name="Courtney L."/>
            <person name="Fronick C."/>
            <person name="O'Laughlin M."/>
            <person name="Godfrey J."/>
            <person name="Wilson R.M."/>
            <person name="Miner T."/>
            <person name="Farmer C."/>
            <person name="Delehaunty K."/>
            <person name="Cordes M."/>
            <person name="Minx P."/>
            <person name="Tomlinson C."/>
            <person name="Chen J."/>
            <person name="Wollam A."/>
            <person name="Pepin K.H."/>
            <person name="Bhonagiri V."/>
            <person name="Zhang X."/>
            <person name="Suruliraj S."/>
            <person name="Warren W."/>
            <person name="Mitreva M."/>
            <person name="Mardis E.R."/>
            <person name="Wilson R.K."/>
        </authorList>
    </citation>
    <scope>NUCLEOTIDE SEQUENCE [LARGE SCALE GENOMIC DNA]</scope>
    <source>
        <strain evidence="6 7">DSM 1785</strain>
    </source>
</reference>
<dbReference type="InterPro" id="IPR051931">
    <property type="entry name" value="PAK3-like"/>
</dbReference>
<dbReference type="eggNOG" id="COG0515">
    <property type="taxonomic scope" value="Bacteria"/>
</dbReference>
<accession>L1QGU2</accession>
<dbReference type="EMBL" id="AMEZ01000050">
    <property type="protein sequence ID" value="EKY26880.1"/>
    <property type="molecule type" value="Genomic_DNA"/>
</dbReference>
<dbReference type="PROSITE" id="PS50011">
    <property type="entry name" value="PROTEIN_KINASE_DOM"/>
    <property type="match status" value="1"/>
</dbReference>
<evidence type="ECO:0000256" key="2">
    <source>
        <dbReference type="ARBA" id="ARBA00022741"/>
    </source>
</evidence>
<dbReference type="AlphaFoldDB" id="L1QGU2"/>
<dbReference type="PATRIC" id="fig|545697.3.peg.1664"/>
<keyword evidence="7" id="KW-1185">Reference proteome</keyword>
<sequence>MDRYYKKGEVVNGYSIIKEIGEGRYGIVYLAINDKNEKCVVKQLKLDMLEVTRENLFYEERILTELNDSKFPKFISKFKDKYCEGYLLEYVEGIVFEDLLVEVGHEFSKKEIYQVADKLLDLVDILHSRNIVHRDIRLPNIIIKENKEFTLIDFGLARYIDKNHEKEIDYWYLGDFLLHLYYSSYIETDNEERPWYEELDLNDEEKIFIKRLMGLEKSYTSIEEIRNQLNKIRSIS</sequence>
<keyword evidence="2 4" id="KW-0547">Nucleotide-binding</keyword>
<evidence type="ECO:0000313" key="6">
    <source>
        <dbReference type="EMBL" id="EKY26880.1"/>
    </source>
</evidence>
<dbReference type="CDD" id="cd00180">
    <property type="entry name" value="PKc"/>
    <property type="match status" value="1"/>
</dbReference>
<feature type="binding site" evidence="4">
    <location>
        <position position="42"/>
    </location>
    <ligand>
        <name>ATP</name>
        <dbReference type="ChEBI" id="CHEBI:30616"/>
    </ligand>
</feature>
<dbReference type="Proteomes" id="UP000010420">
    <property type="component" value="Unassembled WGS sequence"/>
</dbReference>
<evidence type="ECO:0000256" key="4">
    <source>
        <dbReference type="PROSITE-ProRule" id="PRU10141"/>
    </source>
</evidence>